<dbReference type="Proteomes" id="UP000648722">
    <property type="component" value="Unassembled WGS sequence"/>
</dbReference>
<dbReference type="EMBL" id="BMFS01000001">
    <property type="protein sequence ID" value="GGG91561.1"/>
    <property type="molecule type" value="Genomic_DNA"/>
</dbReference>
<keyword evidence="2" id="KW-1133">Transmembrane helix</keyword>
<accession>A0ABQ1XFA2</accession>
<name>A0ABQ1XFA2_9PROT</name>
<proteinExistence type="predicted"/>
<evidence type="ECO:0000259" key="3">
    <source>
        <dbReference type="Pfam" id="PF00144"/>
    </source>
</evidence>
<organism evidence="4 5">
    <name type="scientific">Glycocaulis albus</name>
    <dbReference type="NCBI Taxonomy" id="1382801"/>
    <lineage>
        <taxon>Bacteria</taxon>
        <taxon>Pseudomonadati</taxon>
        <taxon>Pseudomonadota</taxon>
        <taxon>Alphaproteobacteria</taxon>
        <taxon>Maricaulales</taxon>
        <taxon>Maricaulaceae</taxon>
        <taxon>Glycocaulis</taxon>
    </lineage>
</organism>
<feature type="compositionally biased region" description="Acidic residues" evidence="1">
    <location>
        <begin position="434"/>
        <end position="443"/>
    </location>
</feature>
<sequence length="464" mass="50857">MFTSPKHKAAETDSLAALGTLGEARMKRILIGLLAVIIVAGLVAAGWYYRPWSDFSPASVRALDDPEQYVTTFQRMDEILPSATIAAAAPQALPRNLQPLDVSYEWEGETRTLDQYLENGRVTGLTVLRNGEMIHQRFFHGADEATRFTSWSVGKSFVATLIAMGVGEGLIESLDDPAERYAPEYAGTYYGSVSLRHLLMMSAGVDFNEEYSPDRPSDVRPFFFNAFILGRSPDQLASAFGASDSVPGEHFHYASTNTQVLSAVVRNVFGGSLAEVVEERLWTPLGMGADATWLQHVPGDRGVAVGYCCLQATSEDYARMGQFYLQDGVWNGQRLLPEGWVMEATRPVSPAHETGATPAYGPRGYGLHFWIPEGHDGEYFFAGVYGQYIWVDERRGVVIAQNAGNPAWGRLGSEVFAVMRAIAETVSPLQVEPEPVEDVEEPALDAPLGVEEEPLEEATEEGSE</sequence>
<dbReference type="Pfam" id="PF00144">
    <property type="entry name" value="Beta-lactamase"/>
    <property type="match status" value="1"/>
</dbReference>
<dbReference type="PANTHER" id="PTHR43283:SF14">
    <property type="entry name" value="BLL8153 PROTEIN"/>
    <property type="match status" value="1"/>
</dbReference>
<comment type="caution">
    <text evidence="4">The sequence shown here is derived from an EMBL/GenBank/DDBJ whole genome shotgun (WGS) entry which is preliminary data.</text>
</comment>
<evidence type="ECO:0000256" key="2">
    <source>
        <dbReference type="SAM" id="Phobius"/>
    </source>
</evidence>
<keyword evidence="2" id="KW-0472">Membrane</keyword>
<dbReference type="InterPro" id="IPR001466">
    <property type="entry name" value="Beta-lactam-related"/>
</dbReference>
<feature type="transmembrane region" description="Helical" evidence="2">
    <location>
        <begin position="29"/>
        <end position="49"/>
    </location>
</feature>
<dbReference type="SUPFAM" id="SSF56601">
    <property type="entry name" value="beta-lactamase/transpeptidase-like"/>
    <property type="match status" value="1"/>
</dbReference>
<dbReference type="InterPro" id="IPR050789">
    <property type="entry name" value="Diverse_Enzym_Activities"/>
</dbReference>
<feature type="region of interest" description="Disordered" evidence="1">
    <location>
        <begin position="430"/>
        <end position="464"/>
    </location>
</feature>
<keyword evidence="5" id="KW-1185">Reference proteome</keyword>
<dbReference type="InterPro" id="IPR012338">
    <property type="entry name" value="Beta-lactam/transpept-like"/>
</dbReference>
<protein>
    <recommendedName>
        <fullName evidence="3">Beta-lactamase-related domain-containing protein</fullName>
    </recommendedName>
</protein>
<evidence type="ECO:0000256" key="1">
    <source>
        <dbReference type="SAM" id="MobiDB-lite"/>
    </source>
</evidence>
<keyword evidence="2" id="KW-0812">Transmembrane</keyword>
<feature type="domain" description="Beta-lactamase-related" evidence="3">
    <location>
        <begin position="111"/>
        <end position="400"/>
    </location>
</feature>
<feature type="compositionally biased region" description="Acidic residues" evidence="1">
    <location>
        <begin position="450"/>
        <end position="464"/>
    </location>
</feature>
<reference evidence="5" key="1">
    <citation type="journal article" date="2019" name="Int. J. Syst. Evol. Microbiol.">
        <title>The Global Catalogue of Microorganisms (GCM) 10K type strain sequencing project: providing services to taxonomists for standard genome sequencing and annotation.</title>
        <authorList>
            <consortium name="The Broad Institute Genomics Platform"/>
            <consortium name="The Broad Institute Genome Sequencing Center for Infectious Disease"/>
            <person name="Wu L."/>
            <person name="Ma J."/>
        </authorList>
    </citation>
    <scope>NUCLEOTIDE SEQUENCE [LARGE SCALE GENOMIC DNA]</scope>
    <source>
        <strain evidence="5">CGMCC 1.12766</strain>
    </source>
</reference>
<evidence type="ECO:0000313" key="4">
    <source>
        <dbReference type="EMBL" id="GGG91561.1"/>
    </source>
</evidence>
<evidence type="ECO:0000313" key="5">
    <source>
        <dbReference type="Proteomes" id="UP000648722"/>
    </source>
</evidence>
<dbReference type="Gene3D" id="3.40.710.10">
    <property type="entry name" value="DD-peptidase/beta-lactamase superfamily"/>
    <property type="match status" value="1"/>
</dbReference>
<gene>
    <name evidence="4" type="ORF">GCM10007420_03560</name>
</gene>
<dbReference type="PANTHER" id="PTHR43283">
    <property type="entry name" value="BETA-LACTAMASE-RELATED"/>
    <property type="match status" value="1"/>
</dbReference>